<sequence>MRHQLGLWAVLPLVLWQVARAQTFKCDDADGKGRGYTINDSAKHECQDGAFCYQLGKGVYCGVGSSDPVLADFNSVVGDSAPANKALCAKEGAATCKQADGRGAEYYHCVNGERQENKCAGGSVCYQDGDSAVVCGAASVNAEVCTPGAFKCNEADGTSPDFSRCIGGEQVALVCGTGLTCSQDGPFHVRCAAEAEG</sequence>
<name>A0ACC1LWR0_9FUNG</name>
<organism evidence="1 2">
    <name type="scientific">Coemansia aciculifera</name>
    <dbReference type="NCBI Taxonomy" id="417176"/>
    <lineage>
        <taxon>Eukaryota</taxon>
        <taxon>Fungi</taxon>
        <taxon>Fungi incertae sedis</taxon>
        <taxon>Zoopagomycota</taxon>
        <taxon>Kickxellomycotina</taxon>
        <taxon>Kickxellomycetes</taxon>
        <taxon>Kickxellales</taxon>
        <taxon>Kickxellaceae</taxon>
        <taxon>Coemansia</taxon>
    </lineage>
</organism>
<proteinExistence type="predicted"/>
<keyword evidence="2" id="KW-1185">Reference proteome</keyword>
<dbReference type="EMBL" id="JANBVB010002103">
    <property type="protein sequence ID" value="KAJ2888026.1"/>
    <property type="molecule type" value="Genomic_DNA"/>
</dbReference>
<evidence type="ECO:0000313" key="1">
    <source>
        <dbReference type="EMBL" id="KAJ2888026.1"/>
    </source>
</evidence>
<protein>
    <submittedName>
        <fullName evidence="1">Uncharacterized protein</fullName>
    </submittedName>
</protein>
<evidence type="ECO:0000313" key="2">
    <source>
        <dbReference type="Proteomes" id="UP001139981"/>
    </source>
</evidence>
<gene>
    <name evidence="1" type="ORF">IWW38_005016</name>
</gene>
<accession>A0ACC1LWR0</accession>
<feature type="non-terminal residue" evidence="1">
    <location>
        <position position="197"/>
    </location>
</feature>
<comment type="caution">
    <text evidence="1">The sequence shown here is derived from an EMBL/GenBank/DDBJ whole genome shotgun (WGS) entry which is preliminary data.</text>
</comment>
<reference evidence="1" key="1">
    <citation type="submission" date="2022-07" db="EMBL/GenBank/DDBJ databases">
        <title>Phylogenomic reconstructions and comparative analyses of Kickxellomycotina fungi.</title>
        <authorList>
            <person name="Reynolds N.K."/>
            <person name="Stajich J.E."/>
            <person name="Barry K."/>
            <person name="Grigoriev I.V."/>
            <person name="Crous P."/>
            <person name="Smith M.E."/>
        </authorList>
    </citation>
    <scope>NUCLEOTIDE SEQUENCE</scope>
    <source>
        <strain evidence="1">CBS 190363</strain>
    </source>
</reference>
<dbReference type="Proteomes" id="UP001139981">
    <property type="component" value="Unassembled WGS sequence"/>
</dbReference>